<evidence type="ECO:0000256" key="4">
    <source>
        <dbReference type="ARBA" id="ARBA00023015"/>
    </source>
</evidence>
<organism evidence="9 10">
    <name type="scientific">Helicovermis profundi</name>
    <dbReference type="NCBI Taxonomy" id="3065157"/>
    <lineage>
        <taxon>Bacteria</taxon>
        <taxon>Bacillati</taxon>
        <taxon>Bacillota</taxon>
        <taxon>Clostridia</taxon>
        <taxon>Helicovermis</taxon>
    </lineage>
</organism>
<dbReference type="RefSeq" id="WP_338535049.1">
    <property type="nucleotide sequence ID" value="NZ_AP028654.1"/>
</dbReference>
<dbReference type="InterPro" id="IPR017275">
    <property type="entry name" value="Transcription_factor_FapR"/>
</dbReference>
<reference evidence="9 10" key="1">
    <citation type="submission" date="2023-08" db="EMBL/GenBank/DDBJ databases">
        <title>Helicovermis profunda gen. nov., sp. nov., a novel mesophilic, fermentative bacterium within the Bacillota from a deep-sea hydrothermal vent chimney.</title>
        <authorList>
            <person name="Miyazaki U."/>
            <person name="Mizutani D."/>
            <person name="Hashimoto Y."/>
            <person name="Tame A."/>
            <person name="Sawayama S."/>
            <person name="Miyazaki J."/>
            <person name="Takai K."/>
            <person name="Nakagawa S."/>
        </authorList>
    </citation>
    <scope>NUCLEOTIDE SEQUENCE [LARGE SCALE GENOMIC DNA]</scope>
    <source>
        <strain evidence="9 10">S502</strain>
    </source>
</reference>
<dbReference type="NCBIfam" id="NF003359">
    <property type="entry name" value="PRK04424.1"/>
    <property type="match status" value="1"/>
</dbReference>
<proteinExistence type="predicted"/>
<dbReference type="GO" id="GO:0045717">
    <property type="term" value="P:negative regulation of fatty acid biosynthetic process"/>
    <property type="evidence" value="ECO:0007669"/>
    <property type="project" value="InterPro"/>
</dbReference>
<evidence type="ECO:0000313" key="10">
    <source>
        <dbReference type="Proteomes" id="UP001321786"/>
    </source>
</evidence>
<keyword evidence="8" id="KW-0804">Transcription</keyword>
<sequence>MAKLKKKDRLIEIETILKNDPFLTDEELCERFSVSIQTIRLDRMSLGIPELRERVKSVATNNYDKVKTLARSEIVGELIDLELNKKAISILETTDDMAFEKTKIVKGHYIFAMAESLAMAVIDTNVALTGVANIKYRVPVIAGQKLVAKAELMRVRGSEFIVRVWITVNNDQVFRSKFNLVSISVG</sequence>
<dbReference type="AlphaFoldDB" id="A0AAU9E7M3"/>
<dbReference type="KEGG" id="hprf:HLPR_17440"/>
<evidence type="ECO:0000256" key="3">
    <source>
        <dbReference type="ARBA" id="ARBA00022832"/>
    </source>
</evidence>
<evidence type="ECO:0000256" key="5">
    <source>
        <dbReference type="ARBA" id="ARBA00023098"/>
    </source>
</evidence>
<keyword evidence="2" id="KW-0444">Lipid biosynthesis</keyword>
<dbReference type="EMBL" id="AP028654">
    <property type="protein sequence ID" value="BEP29413.1"/>
    <property type="molecule type" value="Genomic_DNA"/>
</dbReference>
<dbReference type="GO" id="GO:0003677">
    <property type="term" value="F:DNA binding"/>
    <property type="evidence" value="ECO:0007669"/>
    <property type="project" value="UniProtKB-KW"/>
</dbReference>
<dbReference type="SUPFAM" id="SSF54637">
    <property type="entry name" value="Thioesterase/thiol ester dehydrase-isomerase"/>
    <property type="match status" value="1"/>
</dbReference>
<keyword evidence="7" id="KW-0275">Fatty acid biosynthesis</keyword>
<keyword evidence="10" id="KW-1185">Reference proteome</keyword>
<evidence type="ECO:0000256" key="8">
    <source>
        <dbReference type="ARBA" id="ARBA00023163"/>
    </source>
</evidence>
<dbReference type="Proteomes" id="UP001321786">
    <property type="component" value="Chromosome"/>
</dbReference>
<gene>
    <name evidence="9" type="primary">fapR</name>
    <name evidence="9" type="ORF">HLPR_17440</name>
</gene>
<protein>
    <submittedName>
        <fullName evidence="9">Transcription factor FapR</fullName>
    </submittedName>
</protein>
<evidence type="ECO:0000256" key="7">
    <source>
        <dbReference type="ARBA" id="ARBA00023160"/>
    </source>
</evidence>
<dbReference type="Gene3D" id="1.10.10.10">
    <property type="entry name" value="Winged helix-like DNA-binding domain superfamily/Winged helix DNA-binding domain"/>
    <property type="match status" value="1"/>
</dbReference>
<evidence type="ECO:0000256" key="1">
    <source>
        <dbReference type="ARBA" id="ARBA00022491"/>
    </source>
</evidence>
<evidence type="ECO:0000256" key="6">
    <source>
        <dbReference type="ARBA" id="ARBA00023125"/>
    </source>
</evidence>
<dbReference type="GO" id="GO:0006633">
    <property type="term" value="P:fatty acid biosynthetic process"/>
    <property type="evidence" value="ECO:0007669"/>
    <property type="project" value="UniProtKB-KW"/>
</dbReference>
<dbReference type="Gene3D" id="3.10.129.10">
    <property type="entry name" value="Hotdog Thioesterase"/>
    <property type="match status" value="1"/>
</dbReference>
<evidence type="ECO:0000313" key="9">
    <source>
        <dbReference type="EMBL" id="BEP29413.1"/>
    </source>
</evidence>
<dbReference type="PIRSF" id="PIRSF037733">
    <property type="entry name" value="Transcription_factor_FapR"/>
    <property type="match status" value="1"/>
</dbReference>
<dbReference type="InterPro" id="IPR029069">
    <property type="entry name" value="HotDog_dom_sf"/>
</dbReference>
<accession>A0AAU9E7M3</accession>
<evidence type="ECO:0000256" key="2">
    <source>
        <dbReference type="ARBA" id="ARBA00022516"/>
    </source>
</evidence>
<keyword evidence="4" id="KW-0805">Transcription regulation</keyword>
<keyword evidence="6" id="KW-0238">DNA-binding</keyword>
<name>A0AAU9E7M3_9FIRM</name>
<keyword evidence="3" id="KW-0276">Fatty acid metabolism</keyword>
<dbReference type="InterPro" id="IPR036388">
    <property type="entry name" value="WH-like_DNA-bd_sf"/>
</dbReference>
<dbReference type="GO" id="GO:0045892">
    <property type="term" value="P:negative regulation of DNA-templated transcription"/>
    <property type="evidence" value="ECO:0007669"/>
    <property type="project" value="InterPro"/>
</dbReference>
<keyword evidence="1" id="KW-0678">Repressor</keyword>
<dbReference type="GO" id="GO:0003700">
    <property type="term" value="F:DNA-binding transcription factor activity"/>
    <property type="evidence" value="ECO:0007669"/>
    <property type="project" value="InterPro"/>
</dbReference>
<keyword evidence="5" id="KW-0443">Lipid metabolism</keyword>